<dbReference type="PROSITE" id="PS51779">
    <property type="entry name" value="POTRA"/>
    <property type="match status" value="4"/>
</dbReference>
<dbReference type="InterPro" id="IPR039910">
    <property type="entry name" value="D15-like"/>
</dbReference>
<gene>
    <name evidence="11" type="ORF">BU251_00665</name>
</gene>
<dbReference type="InterPro" id="IPR023707">
    <property type="entry name" value="OM_assembly_BamA"/>
</dbReference>
<name>A0A410P2N2_VELA1</name>
<dbReference type="Pfam" id="PF07244">
    <property type="entry name" value="POTRA"/>
    <property type="match status" value="5"/>
</dbReference>
<sequence>MRRLQTYLISIVFLCCAVSVFAQKEEAQEAEATPSKIVKSVEVTGNKAISTATIMAKLKTRVGQVYFPQAARDDIKRLYETGFFSDISLDLEDVEGGLKVTFKVEERPIIEDIAIEGNKTFRTSTLLRKLKSKQGQYMNLAVLKDDLTLIKKEYEKKGQPDVTVDQSVTTDPKTNKAKITIKINEGRRIKIRKIYVDGNLHFPDGKILGLIKTKRAGWFNPGYFKEDQFNDDLERIKDFYQKNGYLDAAVDYRLDYDAKGDIYLRIHVEEGKSYSVGSITFRGNVKATDKELSDSIKACPVGGVFTYDSLKMDVTNLQGFYFGKGYIYAQINESAALDSATGKVDITYTITENDIVYVDRILIRGNIKTKDKVIRRELRIKPGERFDGDKLKRTKERLYNLGFFDEVNYDTEQGSAPDNRNLVVDVKEAKTGSFSFGGGYSSIDQFVGFVEIEQKNFDWQNWKTFTGAGQDLKLRGELGSVRENFELSFTEPWMFDHPISFGFDLYSRVHDKDSDVGYGYREKRIGGDLRLGKEFSEYVKGGIIYRLEQVDISSVDSTALDDLKAEQGKNLISSMEFTLTRDTTDNVFNPSRGLVLSGSYEIAGGPMGGDKRFNKIFGLASQYFPSFGKNVLQLQARAGIVTPYGDQKKVPIYERFYAGGANTIRGYEERSVGPADPVTSDPLGGEALMIFNIEYTFPIVEFIKGALFIDTGGVWGKVSDFDLGGFKTGIGFGVRIKTPIGPLKLDYGIPLNKQPGKESKEGRFHFSMSHGF</sequence>
<evidence type="ECO:0000256" key="4">
    <source>
        <dbReference type="ARBA" id="ARBA00022729"/>
    </source>
</evidence>
<keyword evidence="7" id="KW-0998">Cell outer membrane</keyword>
<comment type="subcellular location">
    <subcellularLocation>
        <location evidence="1">Membrane</location>
    </subcellularLocation>
</comment>
<reference evidence="11 12" key="1">
    <citation type="submission" date="2017-01" db="EMBL/GenBank/DDBJ databases">
        <title>First insights into the biology of 'candidatus Vampirococcus archaeovorus'.</title>
        <authorList>
            <person name="Kizina J."/>
            <person name="Jordan S."/>
            <person name="Stueber K."/>
            <person name="Reinhardt R."/>
            <person name="Harder J."/>
        </authorList>
    </citation>
    <scope>NUCLEOTIDE SEQUENCE [LARGE SCALE GENOMIC DNA]</scope>
    <source>
        <strain evidence="11 12">LiM</strain>
    </source>
</reference>
<dbReference type="EMBL" id="CP019384">
    <property type="protein sequence ID" value="QAT16351.1"/>
    <property type="molecule type" value="Genomic_DNA"/>
</dbReference>
<feature type="chain" id="PRO_5019501240" description="Outer membrane protein assembly factor BamA" evidence="9">
    <location>
        <begin position="23"/>
        <end position="772"/>
    </location>
</feature>
<dbReference type="PANTHER" id="PTHR12815">
    <property type="entry name" value="SORTING AND ASSEMBLY MACHINERY SAMM50 PROTEIN FAMILY MEMBER"/>
    <property type="match status" value="1"/>
</dbReference>
<dbReference type="GO" id="GO:0009279">
    <property type="term" value="C:cell outer membrane"/>
    <property type="evidence" value="ECO:0007669"/>
    <property type="project" value="UniProtKB-UniRule"/>
</dbReference>
<dbReference type="NCBIfam" id="TIGR03303">
    <property type="entry name" value="OM_YaeT"/>
    <property type="match status" value="1"/>
</dbReference>
<dbReference type="Gene3D" id="2.40.160.50">
    <property type="entry name" value="membrane protein fhac: a member of the omp85/tpsb transporter family"/>
    <property type="match status" value="1"/>
</dbReference>
<dbReference type="InterPro" id="IPR034746">
    <property type="entry name" value="POTRA"/>
</dbReference>
<dbReference type="PIRSF" id="PIRSF006076">
    <property type="entry name" value="OM_assembly_OMP85"/>
    <property type="match status" value="1"/>
</dbReference>
<evidence type="ECO:0000256" key="2">
    <source>
        <dbReference type="ARBA" id="ARBA00022452"/>
    </source>
</evidence>
<dbReference type="Gene3D" id="3.10.20.310">
    <property type="entry name" value="membrane protein fhac"/>
    <property type="match status" value="5"/>
</dbReference>
<protein>
    <recommendedName>
        <fullName evidence="8">Outer membrane protein assembly factor BamA</fullName>
    </recommendedName>
</protein>
<proteinExistence type="predicted"/>
<evidence type="ECO:0000256" key="7">
    <source>
        <dbReference type="ARBA" id="ARBA00023237"/>
    </source>
</evidence>
<evidence type="ECO:0000256" key="9">
    <source>
        <dbReference type="SAM" id="SignalP"/>
    </source>
</evidence>
<dbReference type="InterPro" id="IPR010827">
    <property type="entry name" value="BamA/TamA_POTRA"/>
</dbReference>
<dbReference type="KEGG" id="vai:BU251_00665"/>
<dbReference type="RefSeq" id="WP_164908790.1">
    <property type="nucleotide sequence ID" value="NZ_CP019384.1"/>
</dbReference>
<evidence type="ECO:0000313" key="12">
    <source>
        <dbReference type="Proteomes" id="UP000287243"/>
    </source>
</evidence>
<feature type="domain" description="POTRA" evidence="10">
    <location>
        <begin position="36"/>
        <end position="107"/>
    </location>
</feature>
<keyword evidence="2" id="KW-1134">Transmembrane beta strand</keyword>
<dbReference type="Pfam" id="PF01103">
    <property type="entry name" value="Omp85"/>
    <property type="match status" value="1"/>
</dbReference>
<feature type="domain" description="POTRA" evidence="10">
    <location>
        <begin position="356"/>
        <end position="429"/>
    </location>
</feature>
<organism evidence="11 12">
    <name type="scientific">Velamenicoccus archaeovorus</name>
    <dbReference type="NCBI Taxonomy" id="1930593"/>
    <lineage>
        <taxon>Bacteria</taxon>
        <taxon>Pseudomonadati</taxon>
        <taxon>Candidatus Omnitrophota</taxon>
        <taxon>Candidatus Velamenicoccus</taxon>
    </lineage>
</organism>
<dbReference type="AlphaFoldDB" id="A0A410P2N2"/>
<feature type="domain" description="POTRA" evidence="10">
    <location>
        <begin position="189"/>
        <end position="271"/>
    </location>
</feature>
<keyword evidence="5" id="KW-0677">Repeat</keyword>
<evidence type="ECO:0000256" key="8">
    <source>
        <dbReference type="NCBIfam" id="TIGR03303"/>
    </source>
</evidence>
<dbReference type="Proteomes" id="UP000287243">
    <property type="component" value="Chromosome"/>
</dbReference>
<keyword evidence="3" id="KW-0812">Transmembrane</keyword>
<dbReference type="InterPro" id="IPR000184">
    <property type="entry name" value="Bac_surfAg_D15"/>
</dbReference>
<evidence type="ECO:0000256" key="5">
    <source>
        <dbReference type="ARBA" id="ARBA00022737"/>
    </source>
</evidence>
<feature type="domain" description="POTRA" evidence="10">
    <location>
        <begin position="108"/>
        <end position="186"/>
    </location>
</feature>
<keyword evidence="6" id="KW-0472">Membrane</keyword>
<evidence type="ECO:0000256" key="3">
    <source>
        <dbReference type="ARBA" id="ARBA00022692"/>
    </source>
</evidence>
<dbReference type="GO" id="GO:0071709">
    <property type="term" value="P:membrane assembly"/>
    <property type="evidence" value="ECO:0007669"/>
    <property type="project" value="InterPro"/>
</dbReference>
<evidence type="ECO:0000259" key="10">
    <source>
        <dbReference type="PROSITE" id="PS51779"/>
    </source>
</evidence>
<evidence type="ECO:0000256" key="6">
    <source>
        <dbReference type="ARBA" id="ARBA00023136"/>
    </source>
</evidence>
<dbReference type="PANTHER" id="PTHR12815:SF47">
    <property type="entry name" value="TRANSLOCATION AND ASSEMBLY MODULE SUBUNIT TAMA"/>
    <property type="match status" value="1"/>
</dbReference>
<accession>A0A410P2N2</accession>
<evidence type="ECO:0000256" key="1">
    <source>
        <dbReference type="ARBA" id="ARBA00004370"/>
    </source>
</evidence>
<evidence type="ECO:0000313" key="11">
    <source>
        <dbReference type="EMBL" id="QAT16351.1"/>
    </source>
</evidence>
<feature type="signal peptide" evidence="9">
    <location>
        <begin position="1"/>
        <end position="22"/>
    </location>
</feature>
<keyword evidence="12" id="KW-1185">Reference proteome</keyword>
<keyword evidence="4 9" id="KW-0732">Signal</keyword>